<keyword evidence="1" id="KW-0732">Signal</keyword>
<comment type="caution">
    <text evidence="4">The sequence shown here is derived from an EMBL/GenBank/DDBJ whole genome shotgun (WGS) entry which is preliminary data.</text>
</comment>
<dbReference type="InterPro" id="IPR001466">
    <property type="entry name" value="Beta-lactam-related"/>
</dbReference>
<evidence type="ECO:0000259" key="3">
    <source>
        <dbReference type="Pfam" id="PF11954"/>
    </source>
</evidence>
<feature type="domain" description="Beta-lactamase-related" evidence="2">
    <location>
        <begin position="33"/>
        <end position="370"/>
    </location>
</feature>
<dbReference type="Pfam" id="PF11954">
    <property type="entry name" value="DUF3471"/>
    <property type="match status" value="1"/>
</dbReference>
<sequence length="528" mass="58820">MIKTRLLALALSALLPGPTALKAQTNAALPQGLDNYITQVMKTFEVPGLCIAVVKDGKPILTKGYGTKKLGTTDHVNEHTLFPIASNSKAFTATMLAMLVEEKKLDWDKPVIDYLPWFRMSDAYVTSQLTVKDLLVHRSGIGAYAGDLLQFPPTDYSREEIVKKLKYIPLTNSFRNNYAYDNILYLAAGELIKQVTGNDWEDEVRLRILQPIGMTETLSRISQFERSANRSSSHARFDGAVKEVTGFLQYGISDLTNPAGGIASNATDMAKWMALQLDSGRAINSKVLFKPATTTTLWKGVTPMPVAQLPAYLKPAQMDYQSYALGFYTYNYRSERAIVHGGKLDGFVSRVFMIPSKNLGIAILTNQESGGAISAIINHICDHVMRVPAFDWVAGYKKAQDIGFENIRKTEQAAITQRNAASRPSLPLEQYAGSYKDAWYGTVTITKEGGHLVMNFTHSPGMTGDMEHWQYDSFIVRWRHREFKADAYVTFSLEPDGRIGQVRMKAISPVTDPSYDFHDLLLKPISTN</sequence>
<dbReference type="PANTHER" id="PTHR46825">
    <property type="entry name" value="D-ALANYL-D-ALANINE-CARBOXYPEPTIDASE/ENDOPEPTIDASE AMPH"/>
    <property type="match status" value="1"/>
</dbReference>
<dbReference type="InterPro" id="IPR012338">
    <property type="entry name" value="Beta-lactam/transpept-like"/>
</dbReference>
<keyword evidence="5" id="KW-1185">Reference proteome</keyword>
<evidence type="ECO:0000313" key="4">
    <source>
        <dbReference type="EMBL" id="RZS74628.1"/>
    </source>
</evidence>
<name>A0A4Q7N367_9BACT</name>
<dbReference type="SUPFAM" id="SSF56601">
    <property type="entry name" value="beta-lactamase/transpeptidase-like"/>
    <property type="match status" value="1"/>
</dbReference>
<proteinExistence type="predicted"/>
<dbReference type="AlphaFoldDB" id="A0A4Q7N367"/>
<evidence type="ECO:0000256" key="1">
    <source>
        <dbReference type="SAM" id="SignalP"/>
    </source>
</evidence>
<evidence type="ECO:0000259" key="2">
    <source>
        <dbReference type="Pfam" id="PF00144"/>
    </source>
</evidence>
<evidence type="ECO:0000313" key="5">
    <source>
        <dbReference type="Proteomes" id="UP000293874"/>
    </source>
</evidence>
<dbReference type="PANTHER" id="PTHR46825:SF15">
    <property type="entry name" value="BETA-LACTAMASE-RELATED DOMAIN-CONTAINING PROTEIN"/>
    <property type="match status" value="1"/>
</dbReference>
<feature type="signal peptide" evidence="1">
    <location>
        <begin position="1"/>
        <end position="23"/>
    </location>
</feature>
<reference evidence="4 5" key="1">
    <citation type="submission" date="2019-02" db="EMBL/GenBank/DDBJ databases">
        <title>Genomic Encyclopedia of Type Strains, Phase IV (KMG-IV): sequencing the most valuable type-strain genomes for metagenomic binning, comparative biology and taxonomic classification.</title>
        <authorList>
            <person name="Goeker M."/>
        </authorList>
    </citation>
    <scope>NUCLEOTIDE SEQUENCE [LARGE SCALE GENOMIC DNA]</scope>
    <source>
        <strain evidence="4 5">DSM 18116</strain>
    </source>
</reference>
<protein>
    <submittedName>
        <fullName evidence="4">CubicO group peptidase (Beta-lactamase class C family)</fullName>
    </submittedName>
</protein>
<dbReference type="Gene3D" id="3.40.710.10">
    <property type="entry name" value="DD-peptidase/beta-lactamase superfamily"/>
    <property type="match status" value="1"/>
</dbReference>
<dbReference type="InterPro" id="IPR021860">
    <property type="entry name" value="Peptidase_S12_Pab87-rel_C"/>
</dbReference>
<feature type="chain" id="PRO_5020835904" evidence="1">
    <location>
        <begin position="24"/>
        <end position="528"/>
    </location>
</feature>
<organism evidence="4 5">
    <name type="scientific">Pseudobacter ginsenosidimutans</name>
    <dbReference type="NCBI Taxonomy" id="661488"/>
    <lineage>
        <taxon>Bacteria</taxon>
        <taxon>Pseudomonadati</taxon>
        <taxon>Bacteroidota</taxon>
        <taxon>Chitinophagia</taxon>
        <taxon>Chitinophagales</taxon>
        <taxon>Chitinophagaceae</taxon>
        <taxon>Pseudobacter</taxon>
    </lineage>
</organism>
<dbReference type="Proteomes" id="UP000293874">
    <property type="component" value="Unassembled WGS sequence"/>
</dbReference>
<dbReference type="OrthoDB" id="1522765at2"/>
<dbReference type="InterPro" id="IPR050491">
    <property type="entry name" value="AmpC-like"/>
</dbReference>
<feature type="domain" description="Peptidase S12 Pab87-related C-terminal" evidence="3">
    <location>
        <begin position="418"/>
        <end position="522"/>
    </location>
</feature>
<gene>
    <name evidence="4" type="ORF">EV199_0477</name>
</gene>
<dbReference type="Gene3D" id="2.40.128.600">
    <property type="match status" value="1"/>
</dbReference>
<accession>A0A4Q7N367</accession>
<dbReference type="EMBL" id="SGXA01000001">
    <property type="protein sequence ID" value="RZS74628.1"/>
    <property type="molecule type" value="Genomic_DNA"/>
</dbReference>
<dbReference type="RefSeq" id="WP_130539078.1">
    <property type="nucleotide sequence ID" value="NZ_CP042431.1"/>
</dbReference>
<dbReference type="Pfam" id="PF00144">
    <property type="entry name" value="Beta-lactamase"/>
    <property type="match status" value="1"/>
</dbReference>